<accession>A0ABD1YR22</accession>
<evidence type="ECO:0000313" key="1">
    <source>
        <dbReference type="EMBL" id="KAL2631867.1"/>
    </source>
</evidence>
<name>A0ABD1YR22_9MARC</name>
<dbReference type="Proteomes" id="UP001605036">
    <property type="component" value="Unassembled WGS sequence"/>
</dbReference>
<dbReference type="Pfam" id="PF14009">
    <property type="entry name" value="PADRE"/>
    <property type="match status" value="1"/>
</dbReference>
<evidence type="ECO:0000313" key="2">
    <source>
        <dbReference type="Proteomes" id="UP001605036"/>
    </source>
</evidence>
<proteinExistence type="predicted"/>
<sequence>MGNGGLKSKQGRGRVKILQPDGNFLSLPCPVEVSEVMGAYPNHMVVHCESETGENSSDDSDRSKITIMHPAQELEAGQDYILHLVPPQYRKVVFQTLSQPPSPPVAVKKKKQPKHRVLRMLSKDNLTAFFPRRDRGKHGQSLSSISRLIDHDKETQVCVYTGWQPSLEGIPEDEDEGKSFSA</sequence>
<dbReference type="InterPro" id="IPR025322">
    <property type="entry name" value="PADRE_dom"/>
</dbReference>
<organism evidence="1 2">
    <name type="scientific">Riccia fluitans</name>
    <dbReference type="NCBI Taxonomy" id="41844"/>
    <lineage>
        <taxon>Eukaryota</taxon>
        <taxon>Viridiplantae</taxon>
        <taxon>Streptophyta</taxon>
        <taxon>Embryophyta</taxon>
        <taxon>Marchantiophyta</taxon>
        <taxon>Marchantiopsida</taxon>
        <taxon>Marchantiidae</taxon>
        <taxon>Marchantiales</taxon>
        <taxon>Ricciaceae</taxon>
        <taxon>Riccia</taxon>
    </lineage>
</organism>
<protein>
    <submittedName>
        <fullName evidence="1">Uncharacterized protein</fullName>
    </submittedName>
</protein>
<gene>
    <name evidence="1" type="ORF">R1flu_016553</name>
</gene>
<dbReference type="AlphaFoldDB" id="A0ABD1YR22"/>
<reference evidence="1 2" key="1">
    <citation type="submission" date="2024-09" db="EMBL/GenBank/DDBJ databases">
        <title>Chromosome-scale assembly of Riccia fluitans.</title>
        <authorList>
            <person name="Paukszto L."/>
            <person name="Sawicki J."/>
            <person name="Karawczyk K."/>
            <person name="Piernik-Szablinska J."/>
            <person name="Szczecinska M."/>
            <person name="Mazdziarz M."/>
        </authorList>
    </citation>
    <scope>NUCLEOTIDE SEQUENCE [LARGE SCALE GENOMIC DNA]</scope>
    <source>
        <strain evidence="1">Rf_01</strain>
        <tissue evidence="1">Aerial parts of the thallus</tissue>
    </source>
</reference>
<dbReference type="EMBL" id="JBHFFA010000004">
    <property type="protein sequence ID" value="KAL2631867.1"/>
    <property type="molecule type" value="Genomic_DNA"/>
</dbReference>
<keyword evidence="2" id="KW-1185">Reference proteome</keyword>
<comment type="caution">
    <text evidence="1">The sequence shown here is derived from an EMBL/GenBank/DDBJ whole genome shotgun (WGS) entry which is preliminary data.</text>
</comment>